<dbReference type="InterPro" id="IPR036505">
    <property type="entry name" value="Amidase/PGRP_sf"/>
</dbReference>
<comment type="similarity">
    <text evidence="1">Belongs to the N-acetylmuramoyl-L-alanine amidase 2 family.</text>
</comment>
<comment type="caution">
    <text evidence="3">The sequence shown here is derived from an EMBL/GenBank/DDBJ whole genome shotgun (WGS) entry which is preliminary data.</text>
</comment>
<evidence type="ECO:0000313" key="3">
    <source>
        <dbReference type="EMBL" id="MFC7327408.1"/>
    </source>
</evidence>
<keyword evidence="4" id="KW-1185">Reference proteome</keyword>
<dbReference type="CDD" id="cd06583">
    <property type="entry name" value="PGRP"/>
    <property type="match status" value="1"/>
</dbReference>
<proteinExistence type="inferred from homology"/>
<dbReference type="SUPFAM" id="SSF55846">
    <property type="entry name" value="N-acetylmuramoyl-L-alanine amidase-like"/>
    <property type="match status" value="1"/>
</dbReference>
<dbReference type="PANTHER" id="PTHR11022:SF41">
    <property type="entry name" value="PEPTIDOGLYCAN-RECOGNITION PROTEIN LC-RELATED"/>
    <property type="match status" value="1"/>
</dbReference>
<name>A0ABW2KBS1_9ACTN</name>
<dbReference type="Pfam" id="PF01510">
    <property type="entry name" value="Amidase_2"/>
    <property type="match status" value="1"/>
</dbReference>
<dbReference type="Proteomes" id="UP001596540">
    <property type="component" value="Unassembled WGS sequence"/>
</dbReference>
<protein>
    <submittedName>
        <fullName evidence="3">Peptidoglycan recognition family protein</fullName>
    </submittedName>
</protein>
<evidence type="ECO:0000313" key="4">
    <source>
        <dbReference type="Proteomes" id="UP001596540"/>
    </source>
</evidence>
<dbReference type="InterPro" id="IPR002502">
    <property type="entry name" value="Amidase_domain"/>
</dbReference>
<feature type="domain" description="Peptidoglycan recognition protein family" evidence="2">
    <location>
        <begin position="1"/>
        <end position="142"/>
    </location>
</feature>
<reference evidence="4" key="1">
    <citation type="journal article" date="2019" name="Int. J. Syst. Evol. Microbiol.">
        <title>The Global Catalogue of Microorganisms (GCM) 10K type strain sequencing project: providing services to taxonomists for standard genome sequencing and annotation.</title>
        <authorList>
            <consortium name="The Broad Institute Genomics Platform"/>
            <consortium name="The Broad Institute Genome Sequencing Center for Infectious Disease"/>
            <person name="Wu L."/>
            <person name="Ma J."/>
        </authorList>
    </citation>
    <scope>NUCLEOTIDE SEQUENCE [LARGE SCALE GENOMIC DNA]</scope>
    <source>
        <strain evidence="4">CGMCC 4.7382</strain>
    </source>
</reference>
<dbReference type="PANTHER" id="PTHR11022">
    <property type="entry name" value="PEPTIDOGLYCAN RECOGNITION PROTEIN"/>
    <property type="match status" value="1"/>
</dbReference>
<dbReference type="InterPro" id="IPR015510">
    <property type="entry name" value="PGRP"/>
</dbReference>
<dbReference type="InterPro" id="IPR006619">
    <property type="entry name" value="PGRP_domain_met/bac"/>
</dbReference>
<organism evidence="3 4">
    <name type="scientific">Marinactinospora rubrisoli</name>
    <dbReference type="NCBI Taxonomy" id="2715399"/>
    <lineage>
        <taxon>Bacteria</taxon>
        <taxon>Bacillati</taxon>
        <taxon>Actinomycetota</taxon>
        <taxon>Actinomycetes</taxon>
        <taxon>Streptosporangiales</taxon>
        <taxon>Nocardiopsidaceae</taxon>
        <taxon>Marinactinospora</taxon>
    </lineage>
</organism>
<dbReference type="Gene3D" id="3.40.80.10">
    <property type="entry name" value="Peptidoglycan recognition protein-like"/>
    <property type="match status" value="1"/>
</dbReference>
<dbReference type="RefSeq" id="WP_379869681.1">
    <property type="nucleotide sequence ID" value="NZ_JBHTBH010000002.1"/>
</dbReference>
<evidence type="ECO:0000256" key="1">
    <source>
        <dbReference type="ARBA" id="ARBA00007553"/>
    </source>
</evidence>
<dbReference type="EMBL" id="JBHTBH010000002">
    <property type="protein sequence ID" value="MFC7327408.1"/>
    <property type="molecule type" value="Genomic_DNA"/>
</dbReference>
<dbReference type="SMART" id="SM00701">
    <property type="entry name" value="PGRP"/>
    <property type="match status" value="1"/>
</dbReference>
<evidence type="ECO:0000259" key="2">
    <source>
        <dbReference type="SMART" id="SM00701"/>
    </source>
</evidence>
<sequence length="311" mass="34348">MQLVSRSDLGWGASGADAANPTRGLVIHYDGSNQGLADKKHSACVSYWKSTRDFHVNTNGWADIGYSYGACPHGYVFEGRGLKKYQAAQGTTAGNRDWYSVTLMSGPSEKPPGAQINAVRELRGYLMERGVAGTLRGHRDFASTTCPGDILYRLVQDGTFSRKGDRKDDDMPEHRRYRGRDLSVRIPRGEWRYVPFNQRGADRLDTFDYSVAFGPVQFVASVGIRLTGLAPGAEVQLRAVEVTGSGDDWEIAQSYAINSPQHTNAGGHFTHTWNGNCVDGNRLRFYVTHFSNGDQPVVLESSDASVHTWSY</sequence>
<gene>
    <name evidence="3" type="ORF">ACFQRF_06605</name>
</gene>
<accession>A0ABW2KBS1</accession>